<organism evidence="1 2">
    <name type="scientific">Candidatus Syntrophosphaera thermopropionivorans</name>
    <dbReference type="NCBI Taxonomy" id="2593015"/>
    <lineage>
        <taxon>Bacteria</taxon>
        <taxon>Pseudomonadati</taxon>
        <taxon>Candidatus Cloacimonadota</taxon>
        <taxon>Candidatus Cloacimonadia</taxon>
        <taxon>Candidatus Cloacimonadales</taxon>
        <taxon>Candidatus Cloacimonadaceae</taxon>
        <taxon>Candidatus Syntrophosphaera</taxon>
    </lineage>
</organism>
<protein>
    <submittedName>
        <fullName evidence="1">Carbohydrate ABC transporter permease</fullName>
    </submittedName>
</protein>
<keyword evidence="2" id="KW-1185">Reference proteome</keyword>
<comment type="caution">
    <text evidence="1">The sequence shown here is derived from an EMBL/GenBank/DDBJ whole genome shotgun (WGS) entry which is preliminary data.</text>
</comment>
<proteinExistence type="predicted"/>
<gene>
    <name evidence="1" type="ORF">E0946_05185</name>
</gene>
<sequence>MNKIFSNSIVYLFLIFFGIIMILPFIWMISTSLMSQAEFNKNESVFIPKEEYYVWDENGKEHRIILVQQKEENSIIHVLDENLQISKDYPEYMSVPSSQVRLIKKVPSFHWDNYITAFNKVPFARYFANTIFVSFLTLIGVLITSFLAAYAFARMEFKGRDIIFYLFLSMMMVPEPIYIISSYMLLDKFNWLDTYQALIVPWCVNIFTIFLFRQHFKSLPQELFDAAAIDGCSIFGMLWRIVLPLSKSVIATASVFSLIGSWNSFMWPLVMTDRPELRVLQVGLSYFSQEASTQTTLLMAASTFSILPILIIFFFAQKQIIASYAKAGLKD</sequence>
<evidence type="ECO:0000313" key="2">
    <source>
        <dbReference type="Proteomes" id="UP000294588"/>
    </source>
</evidence>
<accession>A0AC61QIP3</accession>
<dbReference type="EMBL" id="SMOG01000015">
    <property type="protein sequence ID" value="TDF72808.1"/>
    <property type="molecule type" value="Genomic_DNA"/>
</dbReference>
<reference evidence="1" key="1">
    <citation type="submission" date="2019-03" db="EMBL/GenBank/DDBJ databases">
        <title>Candidatus Syntrophosphaera thermopropionivorans: a novel player in syntrophic propionate oxidation during anaerobic digestion.</title>
        <authorList>
            <person name="Dyksma S."/>
        </authorList>
    </citation>
    <scope>NUCLEOTIDE SEQUENCE</scope>
    <source>
        <strain evidence="1">W5</strain>
    </source>
</reference>
<name>A0AC61QIP3_9BACT</name>
<evidence type="ECO:0000313" key="1">
    <source>
        <dbReference type="EMBL" id="TDF72808.1"/>
    </source>
</evidence>
<dbReference type="Proteomes" id="UP000294588">
    <property type="component" value="Unassembled WGS sequence"/>
</dbReference>